<proteinExistence type="predicted"/>
<protein>
    <submittedName>
        <fullName evidence="1">RNA-binding RNA annealing protein</fullName>
    </submittedName>
</protein>
<name>A0ACC3SLL6_9PEZI</name>
<gene>
    <name evidence="1" type="primary">YRA1</name>
    <name evidence="1" type="ORF">M8818_001103</name>
</gene>
<comment type="caution">
    <text evidence="1">The sequence shown here is derived from an EMBL/GenBank/DDBJ whole genome shotgun (WGS) entry which is preliminary data.</text>
</comment>
<evidence type="ECO:0000313" key="2">
    <source>
        <dbReference type="Proteomes" id="UP001320706"/>
    </source>
</evidence>
<accession>A0ACC3SLL6</accession>
<evidence type="ECO:0000313" key="1">
    <source>
        <dbReference type="EMBL" id="KAK8219368.1"/>
    </source>
</evidence>
<dbReference type="EMBL" id="JAMKPW020000004">
    <property type="protein sequence ID" value="KAK8219368.1"/>
    <property type="molecule type" value="Genomic_DNA"/>
</dbReference>
<organism evidence="1 2">
    <name type="scientific">Zalaria obscura</name>
    <dbReference type="NCBI Taxonomy" id="2024903"/>
    <lineage>
        <taxon>Eukaryota</taxon>
        <taxon>Fungi</taxon>
        <taxon>Dikarya</taxon>
        <taxon>Ascomycota</taxon>
        <taxon>Pezizomycotina</taxon>
        <taxon>Dothideomycetes</taxon>
        <taxon>Dothideomycetidae</taxon>
        <taxon>Dothideales</taxon>
        <taxon>Zalariaceae</taxon>
        <taxon>Zalaria</taxon>
    </lineage>
</organism>
<reference evidence="1" key="1">
    <citation type="submission" date="2024-02" db="EMBL/GenBank/DDBJ databases">
        <title>Metagenome Assembled Genome of Zalaria obscura JY119.</title>
        <authorList>
            <person name="Vighnesh L."/>
            <person name="Jagadeeshwari U."/>
            <person name="Venkata Ramana C."/>
            <person name="Sasikala C."/>
        </authorList>
    </citation>
    <scope>NUCLEOTIDE SEQUENCE</scope>
    <source>
        <strain evidence="1">JY119</strain>
    </source>
</reference>
<keyword evidence="2" id="KW-1185">Reference proteome</keyword>
<dbReference type="Proteomes" id="UP001320706">
    <property type="component" value="Unassembled WGS sequence"/>
</dbReference>
<sequence>MSSKLDQSLEEIAGSRRTNTRGRGNRRGGKPAGPAGGVTKKAAVPKGPKAAAQPAVPALLPRGESKIIVSNLPDDVTEQQIKEYFGSTVGAVRKVTLNYNKNGRSLGVANIIFAKPESAAEAAKSFNGVKVDGRPMKIEVLVGAKSVAPPPAPKGLGERIAKPKDAPKPANKPKKATDAPKAATAQTAVSARGGRKGRGRGGRAGRPKPKTVEELDAEMQDYFVPGTAGENAPAPATGAAAPAATNGGEATMEDEIL</sequence>